<feature type="compositionally biased region" description="Low complexity" evidence="5">
    <location>
        <begin position="1"/>
        <end position="22"/>
    </location>
</feature>
<evidence type="ECO:0000256" key="5">
    <source>
        <dbReference type="SAM" id="MobiDB-lite"/>
    </source>
</evidence>
<dbReference type="PROSITE" id="PS51037">
    <property type="entry name" value="YEATS"/>
    <property type="match status" value="1"/>
</dbReference>
<name>A0A830HZM5_9CHLO</name>
<dbReference type="Pfam" id="PF03366">
    <property type="entry name" value="YEATS"/>
    <property type="match status" value="1"/>
</dbReference>
<keyword evidence="1" id="KW-0805">Transcription regulation</keyword>
<reference evidence="7" key="1">
    <citation type="submission" date="2020-10" db="EMBL/GenBank/DDBJ databases">
        <title>Unveiling of a novel bifunctional photoreceptor, Dualchrome1, isolated from a cosmopolitan green alga.</title>
        <authorList>
            <person name="Suzuki S."/>
            <person name="Kawachi M."/>
        </authorList>
    </citation>
    <scope>NUCLEOTIDE SEQUENCE</scope>
    <source>
        <strain evidence="7">NIES 2893</strain>
    </source>
</reference>
<dbReference type="CDD" id="cd16910">
    <property type="entry name" value="YEATS_TFIID14_like"/>
    <property type="match status" value="1"/>
</dbReference>
<dbReference type="Proteomes" id="UP000660262">
    <property type="component" value="Unassembled WGS sequence"/>
</dbReference>
<evidence type="ECO:0000313" key="8">
    <source>
        <dbReference type="Proteomes" id="UP000660262"/>
    </source>
</evidence>
<evidence type="ECO:0000256" key="3">
    <source>
        <dbReference type="ARBA" id="ARBA00023242"/>
    </source>
</evidence>
<evidence type="ECO:0000259" key="6">
    <source>
        <dbReference type="PROSITE" id="PS51037"/>
    </source>
</evidence>
<dbReference type="PANTHER" id="PTHR47573:SF1">
    <property type="entry name" value="PROTEIN AF-9 HOMOLOG"/>
    <property type="match status" value="1"/>
</dbReference>
<dbReference type="InterPro" id="IPR055129">
    <property type="entry name" value="YEATS_dom"/>
</dbReference>
<evidence type="ECO:0000256" key="2">
    <source>
        <dbReference type="ARBA" id="ARBA00023163"/>
    </source>
</evidence>
<dbReference type="PANTHER" id="PTHR47573">
    <property type="entry name" value="PROTEIN AF-9 HOMOLOG"/>
    <property type="match status" value="1"/>
</dbReference>
<dbReference type="EMBL" id="BNJQ01000042">
    <property type="protein sequence ID" value="GHP12448.1"/>
    <property type="molecule type" value="Genomic_DNA"/>
</dbReference>
<dbReference type="InterPro" id="IPR005033">
    <property type="entry name" value="YEATS"/>
</dbReference>
<dbReference type="GO" id="GO:0005634">
    <property type="term" value="C:nucleus"/>
    <property type="evidence" value="ECO:0007669"/>
    <property type="project" value="UniProtKB-SubCell"/>
</dbReference>
<feature type="compositionally biased region" description="Gly residues" evidence="5">
    <location>
        <begin position="106"/>
        <end position="120"/>
    </location>
</feature>
<keyword evidence="3 4" id="KW-0539">Nucleus</keyword>
<dbReference type="AlphaFoldDB" id="A0A830HZM5"/>
<organism evidence="7 8">
    <name type="scientific">Pycnococcus provasolii</name>
    <dbReference type="NCBI Taxonomy" id="41880"/>
    <lineage>
        <taxon>Eukaryota</taxon>
        <taxon>Viridiplantae</taxon>
        <taxon>Chlorophyta</taxon>
        <taxon>Pseudoscourfieldiophyceae</taxon>
        <taxon>Pseudoscourfieldiales</taxon>
        <taxon>Pycnococcaceae</taxon>
        <taxon>Pycnococcus</taxon>
    </lineage>
</organism>
<gene>
    <name evidence="7" type="ORF">PPROV_001117600</name>
</gene>
<feature type="domain" description="YEATS" evidence="6">
    <location>
        <begin position="142"/>
        <end position="287"/>
    </location>
</feature>
<dbReference type="InterPro" id="IPR038704">
    <property type="entry name" value="YEAST_sf"/>
</dbReference>
<accession>A0A830HZM5</accession>
<proteinExistence type="predicted"/>
<protein>
    <recommendedName>
        <fullName evidence="6">YEATS domain-containing protein</fullName>
    </recommendedName>
</protein>
<feature type="region of interest" description="Disordered" evidence="5">
    <location>
        <begin position="1"/>
        <end position="26"/>
    </location>
</feature>
<comment type="subcellular location">
    <subcellularLocation>
        <location evidence="4">Nucleus</location>
    </subcellularLocation>
</comment>
<dbReference type="GO" id="GO:0006355">
    <property type="term" value="P:regulation of DNA-templated transcription"/>
    <property type="evidence" value="ECO:0007669"/>
    <property type="project" value="InterPro"/>
</dbReference>
<keyword evidence="2" id="KW-0804">Transcription</keyword>
<feature type="region of interest" description="Disordered" evidence="5">
    <location>
        <begin position="96"/>
        <end position="130"/>
    </location>
</feature>
<evidence type="ECO:0000313" key="7">
    <source>
        <dbReference type="EMBL" id="GHP12448.1"/>
    </source>
</evidence>
<comment type="caution">
    <text evidence="7">The sequence shown here is derived from an EMBL/GenBank/DDBJ whole genome shotgun (WGS) entry which is preliminary data.</text>
</comment>
<keyword evidence="8" id="KW-1185">Reference proteome</keyword>
<sequence length="337" mass="35042">MDAAANVNVDDSAHPTTTTTNTGMDMDVANINPVAFQDGNDNNNNLGEDAGNAGNAGASVGVQGGPGLPGGAVGGGAVGIKGEALAGVSENNNANAEAKAPSASQGGVGSLPAGSGGGGTAPTQANTGAASSGSLQVSAEGRVLNKQIVIPIAFGTVAFWLGKKADEYNSHRWTVYARSARNQDLSTVISKVVFHLHPSFQNATRTIEQGPFEVTEKGWGEFEIQISLYLSPDSGYGEPVDVFHMLKLYPQEEGQQQTTKKPVVVEAYEEIVIHEPPKAFYDRVVAANTGTSPAPPSAIDSHYLAHQDDYEFSTYVEKKSSLASYITKLNAMVADAS</sequence>
<dbReference type="OrthoDB" id="16041at2759"/>
<dbReference type="Gene3D" id="2.60.40.1970">
    <property type="entry name" value="YEATS domain"/>
    <property type="match status" value="1"/>
</dbReference>
<evidence type="ECO:0000256" key="4">
    <source>
        <dbReference type="PROSITE-ProRule" id="PRU00376"/>
    </source>
</evidence>
<evidence type="ECO:0000256" key="1">
    <source>
        <dbReference type="ARBA" id="ARBA00023015"/>
    </source>
</evidence>